<dbReference type="Proteomes" id="UP000183255">
    <property type="component" value="Unassembled WGS sequence"/>
</dbReference>
<proteinExistence type="predicted"/>
<name>A0A1G8NMD2_9CLOT</name>
<gene>
    <name evidence="1" type="ORF">SAMN05421804_104247</name>
</gene>
<dbReference type="EMBL" id="FNDZ01000004">
    <property type="protein sequence ID" value="SDI81345.1"/>
    <property type="molecule type" value="Genomic_DNA"/>
</dbReference>
<accession>A0A1G8NMD2</accession>
<dbReference type="Pfam" id="PF06949">
    <property type="entry name" value="DUF1292"/>
    <property type="match status" value="1"/>
</dbReference>
<evidence type="ECO:0000313" key="2">
    <source>
        <dbReference type="Proteomes" id="UP000183255"/>
    </source>
</evidence>
<evidence type="ECO:0008006" key="3">
    <source>
        <dbReference type="Google" id="ProtNLM"/>
    </source>
</evidence>
<dbReference type="RefSeq" id="WP_074542642.1">
    <property type="nucleotide sequence ID" value="NZ_FNDZ01000004.1"/>
</dbReference>
<evidence type="ECO:0000313" key="1">
    <source>
        <dbReference type="EMBL" id="SDI81345.1"/>
    </source>
</evidence>
<reference evidence="1 2" key="1">
    <citation type="submission" date="2016-10" db="EMBL/GenBank/DDBJ databases">
        <authorList>
            <person name="de Groot N.N."/>
        </authorList>
    </citation>
    <scope>NUCLEOTIDE SEQUENCE [LARGE SCALE GENOMIC DNA]</scope>
    <source>
        <strain evidence="1 2">CGMCC 1.5058</strain>
    </source>
</reference>
<organism evidence="1 2">
    <name type="scientific">Proteiniclasticum ruminis</name>
    <dbReference type="NCBI Taxonomy" id="398199"/>
    <lineage>
        <taxon>Bacteria</taxon>
        <taxon>Bacillati</taxon>
        <taxon>Bacillota</taxon>
        <taxon>Clostridia</taxon>
        <taxon>Eubacteriales</taxon>
        <taxon>Clostridiaceae</taxon>
        <taxon>Proteiniclasticum</taxon>
    </lineage>
</organism>
<dbReference type="InterPro" id="IPR009711">
    <property type="entry name" value="UPF0473"/>
</dbReference>
<protein>
    <recommendedName>
        <fullName evidence="3">DUF1292 domain-containing protein</fullName>
    </recommendedName>
</protein>
<sequence>MTHIHDENGSCCGGHDQEDKECCGGHDHNHDQGSCCGGHDHDDHESCCGGHDHDHEHHHTPVVTFENEDGTTEDFPIVDEFELEGNVYVLVMNQDETVTPLRVEGEDGELIFLDEEEFNKVSEAYAEMVEAEEDEEPLQ</sequence>
<dbReference type="AlphaFoldDB" id="A0A1G8NMD2"/>